<dbReference type="GO" id="GO:0052621">
    <property type="term" value="F:diguanylate cyclase activity"/>
    <property type="evidence" value="ECO:0007669"/>
    <property type="project" value="UniProtKB-EC"/>
</dbReference>
<dbReference type="HOGENOM" id="CLU_000445_11_16_5"/>
<dbReference type="SMART" id="SM00267">
    <property type="entry name" value="GGDEF"/>
    <property type="match status" value="1"/>
</dbReference>
<dbReference type="SUPFAM" id="SSF55073">
    <property type="entry name" value="Nucleotide cyclase"/>
    <property type="match status" value="1"/>
</dbReference>
<keyword evidence="3" id="KW-0812">Transmembrane</keyword>
<comment type="catalytic activity">
    <reaction evidence="2">
        <text>2 GTP = 3',3'-c-di-GMP + 2 diphosphate</text>
        <dbReference type="Rhea" id="RHEA:24898"/>
        <dbReference type="ChEBI" id="CHEBI:33019"/>
        <dbReference type="ChEBI" id="CHEBI:37565"/>
        <dbReference type="ChEBI" id="CHEBI:58805"/>
        <dbReference type="EC" id="2.7.7.65"/>
    </reaction>
</comment>
<dbReference type="InterPro" id="IPR000160">
    <property type="entry name" value="GGDEF_dom"/>
</dbReference>
<keyword evidence="6" id="KW-1185">Reference proteome</keyword>
<dbReference type="BioCyc" id="AURANTIMONAS:SI859A1_01239-MONOMER"/>
<dbReference type="AlphaFoldDB" id="Q1YJ80"/>
<dbReference type="FunFam" id="3.30.70.270:FF:000001">
    <property type="entry name" value="Diguanylate cyclase domain protein"/>
    <property type="match status" value="1"/>
</dbReference>
<comment type="caution">
    <text evidence="5">The sequence shown here is derived from an EMBL/GenBank/DDBJ whole genome shotgun (WGS) entry which is preliminary data.</text>
</comment>
<sequence>MKVTKAELSVGLYLAAIVVAVACTVKAHAVSMAIFAKVADSEPSIVSGLFAATIVSLVVALGTGLFLILPTIRSQLREQGKLRSLAGTLEQRSQHLEQAALTDPLTGLRNRRCFDRMFEEYVVAFDRVGRPVGLLLFDLDKFKAVNDTYGHDVGDEVLKVVAGCLTDFARHRDVVARLGGEEFAIIVTNMSAPGLVSFAERIRQAISGLTIRVGDVKLRTTVSVGLASSEPGDGCAAIFKRADVNLYKAKQAGRNRVSAGSAAGVLLGTNA</sequence>
<dbReference type="GO" id="GO:0043709">
    <property type="term" value="P:cell adhesion involved in single-species biofilm formation"/>
    <property type="evidence" value="ECO:0007669"/>
    <property type="project" value="TreeGrafter"/>
</dbReference>
<feature type="transmembrane region" description="Helical" evidence="3">
    <location>
        <begin position="48"/>
        <end position="69"/>
    </location>
</feature>
<feature type="domain" description="GGDEF" evidence="4">
    <location>
        <begin position="130"/>
        <end position="262"/>
    </location>
</feature>
<evidence type="ECO:0000256" key="1">
    <source>
        <dbReference type="ARBA" id="ARBA00012528"/>
    </source>
</evidence>
<dbReference type="PANTHER" id="PTHR45138">
    <property type="entry name" value="REGULATORY COMPONENTS OF SENSORY TRANSDUCTION SYSTEM"/>
    <property type="match status" value="1"/>
</dbReference>
<protein>
    <recommendedName>
        <fullName evidence="1">diguanylate cyclase</fullName>
        <ecNumber evidence="1">2.7.7.65</ecNumber>
    </recommendedName>
</protein>
<dbReference type="EMBL" id="AAPJ01000003">
    <property type="protein sequence ID" value="EAS49887.1"/>
    <property type="molecule type" value="Genomic_DNA"/>
</dbReference>
<dbReference type="InterPro" id="IPR050469">
    <property type="entry name" value="Diguanylate_Cyclase"/>
</dbReference>
<name>Q1YJ80_AURMS</name>
<evidence type="ECO:0000256" key="3">
    <source>
        <dbReference type="SAM" id="Phobius"/>
    </source>
</evidence>
<evidence type="ECO:0000259" key="4">
    <source>
        <dbReference type="PROSITE" id="PS50887"/>
    </source>
</evidence>
<dbReference type="CDD" id="cd01949">
    <property type="entry name" value="GGDEF"/>
    <property type="match status" value="1"/>
</dbReference>
<dbReference type="EC" id="2.7.7.65" evidence="1"/>
<gene>
    <name evidence="5" type="ORF">SI859A1_01239</name>
</gene>
<reference evidence="5 6" key="1">
    <citation type="journal article" date="2008" name="Appl. Environ. Microbiol.">
        <title>Genomic insights into Mn(II) oxidation by the marine alphaproteobacterium Aurantimonas sp. strain SI85-9A1.</title>
        <authorList>
            <person name="Dick G.J."/>
            <person name="Podell S."/>
            <person name="Johnson H.A."/>
            <person name="Rivera-Espinoza Y."/>
            <person name="Bernier-Latmani R."/>
            <person name="McCarthy J.K."/>
            <person name="Torpey J.W."/>
            <person name="Clement B.G."/>
            <person name="Gaasterland T."/>
            <person name="Tebo B.M."/>
        </authorList>
    </citation>
    <scope>NUCLEOTIDE SEQUENCE [LARGE SCALE GENOMIC DNA]</scope>
    <source>
        <strain evidence="5 6">SI85-9A1</strain>
    </source>
</reference>
<dbReference type="InterPro" id="IPR043128">
    <property type="entry name" value="Rev_trsase/Diguanyl_cyclase"/>
</dbReference>
<keyword evidence="3" id="KW-1133">Transmembrane helix</keyword>
<dbReference type="GO" id="GO:0005886">
    <property type="term" value="C:plasma membrane"/>
    <property type="evidence" value="ECO:0007669"/>
    <property type="project" value="TreeGrafter"/>
</dbReference>
<accession>Q1YJ80</accession>
<evidence type="ECO:0000256" key="2">
    <source>
        <dbReference type="ARBA" id="ARBA00034247"/>
    </source>
</evidence>
<dbReference type="GO" id="GO:1902201">
    <property type="term" value="P:negative regulation of bacterial-type flagellum-dependent cell motility"/>
    <property type="evidence" value="ECO:0007669"/>
    <property type="project" value="TreeGrafter"/>
</dbReference>
<evidence type="ECO:0000313" key="6">
    <source>
        <dbReference type="Proteomes" id="UP000000321"/>
    </source>
</evidence>
<dbReference type="Pfam" id="PF00990">
    <property type="entry name" value="GGDEF"/>
    <property type="match status" value="1"/>
</dbReference>
<dbReference type="RefSeq" id="WP_009209100.1">
    <property type="nucleotide sequence ID" value="NZ_BBWP01000055.1"/>
</dbReference>
<dbReference type="Gene3D" id="3.30.70.270">
    <property type="match status" value="1"/>
</dbReference>
<proteinExistence type="predicted"/>
<dbReference type="PROSITE" id="PS50887">
    <property type="entry name" value="GGDEF"/>
    <property type="match status" value="1"/>
</dbReference>
<dbReference type="InterPro" id="IPR029787">
    <property type="entry name" value="Nucleotide_cyclase"/>
</dbReference>
<dbReference type="PROSITE" id="PS51257">
    <property type="entry name" value="PROKAR_LIPOPROTEIN"/>
    <property type="match status" value="1"/>
</dbReference>
<dbReference type="Proteomes" id="UP000000321">
    <property type="component" value="Unassembled WGS sequence"/>
</dbReference>
<feature type="transmembrane region" description="Helical" evidence="3">
    <location>
        <begin position="12"/>
        <end position="36"/>
    </location>
</feature>
<evidence type="ECO:0000313" key="5">
    <source>
        <dbReference type="EMBL" id="EAS49887.1"/>
    </source>
</evidence>
<dbReference type="PANTHER" id="PTHR45138:SF9">
    <property type="entry name" value="DIGUANYLATE CYCLASE DGCM-RELATED"/>
    <property type="match status" value="1"/>
</dbReference>
<dbReference type="NCBIfam" id="TIGR00254">
    <property type="entry name" value="GGDEF"/>
    <property type="match status" value="1"/>
</dbReference>
<keyword evidence="3" id="KW-0472">Membrane</keyword>
<dbReference type="OrthoDB" id="9812260at2"/>
<organism evidence="5 6">
    <name type="scientific">Aurantimonas manganoxydans (strain ATCC BAA-1229 / DSM 21871 / SI85-9A1)</name>
    <dbReference type="NCBI Taxonomy" id="287752"/>
    <lineage>
        <taxon>Bacteria</taxon>
        <taxon>Pseudomonadati</taxon>
        <taxon>Pseudomonadota</taxon>
        <taxon>Alphaproteobacteria</taxon>
        <taxon>Hyphomicrobiales</taxon>
        <taxon>Aurantimonadaceae</taxon>
        <taxon>Aurantimonas</taxon>
    </lineage>
</organism>